<sequence length="61" mass="6744">MKDISKIRNSCFLEEFLELGKEADGYIEPLTFEQVSFSHPVFTTYTSGTTGLPKALINNGG</sequence>
<proteinExistence type="predicted"/>
<name>A0A087V020_STEMI</name>
<reference evidence="1 2" key="1">
    <citation type="submission" date="2013-11" db="EMBL/GenBank/DDBJ databases">
        <title>Genome sequencing of Stegodyphus mimosarum.</title>
        <authorList>
            <person name="Bechsgaard J."/>
        </authorList>
    </citation>
    <scope>NUCLEOTIDE SEQUENCE [LARGE SCALE GENOMIC DNA]</scope>
</reference>
<gene>
    <name evidence="1" type="ORF">X975_00782</name>
</gene>
<dbReference type="EMBL" id="KK122538">
    <property type="protein sequence ID" value="KFM82959.1"/>
    <property type="molecule type" value="Genomic_DNA"/>
</dbReference>
<feature type="non-terminal residue" evidence="1">
    <location>
        <position position="61"/>
    </location>
</feature>
<accession>A0A087V020</accession>
<evidence type="ECO:0000313" key="1">
    <source>
        <dbReference type="EMBL" id="KFM82959.1"/>
    </source>
</evidence>
<dbReference type="STRING" id="407821.A0A087V020"/>
<evidence type="ECO:0000313" key="2">
    <source>
        <dbReference type="Proteomes" id="UP000054359"/>
    </source>
</evidence>
<keyword evidence="2" id="KW-1185">Reference proteome</keyword>
<dbReference type="OrthoDB" id="6429703at2759"/>
<dbReference type="SUPFAM" id="SSF56801">
    <property type="entry name" value="Acetyl-CoA synthetase-like"/>
    <property type="match status" value="1"/>
</dbReference>
<organism evidence="1 2">
    <name type="scientific">Stegodyphus mimosarum</name>
    <name type="common">African social velvet spider</name>
    <dbReference type="NCBI Taxonomy" id="407821"/>
    <lineage>
        <taxon>Eukaryota</taxon>
        <taxon>Metazoa</taxon>
        <taxon>Ecdysozoa</taxon>
        <taxon>Arthropoda</taxon>
        <taxon>Chelicerata</taxon>
        <taxon>Arachnida</taxon>
        <taxon>Araneae</taxon>
        <taxon>Araneomorphae</taxon>
        <taxon>Entelegynae</taxon>
        <taxon>Eresoidea</taxon>
        <taxon>Eresidae</taxon>
        <taxon>Stegodyphus</taxon>
    </lineage>
</organism>
<dbReference type="InterPro" id="IPR042099">
    <property type="entry name" value="ANL_N_sf"/>
</dbReference>
<dbReference type="Gene3D" id="3.40.50.12780">
    <property type="entry name" value="N-terminal domain of ligase-like"/>
    <property type="match status" value="1"/>
</dbReference>
<dbReference type="Proteomes" id="UP000054359">
    <property type="component" value="Unassembled WGS sequence"/>
</dbReference>
<dbReference type="AlphaFoldDB" id="A0A087V020"/>
<protein>
    <submittedName>
        <fullName evidence="1">Acetoacetyl-CoA synthetase</fullName>
    </submittedName>
</protein>